<dbReference type="GO" id="GO:0030170">
    <property type="term" value="F:pyridoxal phosphate binding"/>
    <property type="evidence" value="ECO:0007669"/>
    <property type="project" value="InterPro"/>
</dbReference>
<dbReference type="InterPro" id="IPR050596">
    <property type="entry name" value="AspAT/PAT-like"/>
</dbReference>
<evidence type="ECO:0000259" key="7">
    <source>
        <dbReference type="Pfam" id="PF00155"/>
    </source>
</evidence>
<dbReference type="InterPro" id="IPR004839">
    <property type="entry name" value="Aminotransferase_I/II_large"/>
</dbReference>
<comment type="caution">
    <text evidence="8">The sequence shown here is derived from an EMBL/GenBank/DDBJ whole genome shotgun (WGS) entry which is preliminary data.</text>
</comment>
<dbReference type="PROSITE" id="PS00105">
    <property type="entry name" value="AA_TRANSFER_CLASS_1"/>
    <property type="match status" value="1"/>
</dbReference>
<keyword evidence="4 6" id="KW-0808">Transferase</keyword>
<keyword evidence="5" id="KW-0663">Pyridoxal phosphate</keyword>
<dbReference type="Gene3D" id="3.90.1150.10">
    <property type="entry name" value="Aspartate Aminotransferase, domain 1"/>
    <property type="match status" value="1"/>
</dbReference>
<name>A0A6B1DSS3_9CHLR</name>
<proteinExistence type="inferred from homology"/>
<keyword evidence="3 6" id="KW-0032">Aminotransferase</keyword>
<dbReference type="CDD" id="cd00609">
    <property type="entry name" value="AAT_like"/>
    <property type="match status" value="1"/>
</dbReference>
<organism evidence="8">
    <name type="scientific">Caldilineaceae bacterium SB0662_bin_9</name>
    <dbReference type="NCBI Taxonomy" id="2605258"/>
    <lineage>
        <taxon>Bacteria</taxon>
        <taxon>Bacillati</taxon>
        <taxon>Chloroflexota</taxon>
        <taxon>Caldilineae</taxon>
        <taxon>Caldilineales</taxon>
        <taxon>Caldilineaceae</taxon>
    </lineage>
</organism>
<protein>
    <recommendedName>
        <fullName evidence="6">Aminotransferase</fullName>
        <ecNumber evidence="6">2.6.1.-</ecNumber>
    </recommendedName>
</protein>
<evidence type="ECO:0000256" key="5">
    <source>
        <dbReference type="ARBA" id="ARBA00022898"/>
    </source>
</evidence>
<dbReference type="PANTHER" id="PTHR46383:SF1">
    <property type="entry name" value="ASPARTATE AMINOTRANSFERASE"/>
    <property type="match status" value="1"/>
</dbReference>
<dbReference type="InterPro" id="IPR004838">
    <property type="entry name" value="NHTrfase_class1_PyrdxlP-BS"/>
</dbReference>
<evidence type="ECO:0000256" key="2">
    <source>
        <dbReference type="ARBA" id="ARBA00007441"/>
    </source>
</evidence>
<dbReference type="FunFam" id="3.40.640.10:FF:000033">
    <property type="entry name" value="Aspartate aminotransferase"/>
    <property type="match status" value="1"/>
</dbReference>
<sequence>MMQKGRELSLAGHDVINLAGGDPDFDTPVHIQEAAFDAIRSGDTHYPTSHGSPELLEAICAKLARENGVEATPDRVIATPGGKWALYVVLMSILNPGDEVLILDPVWVSYDPMVRLTGGVPVHVALDHGDDFAVHKSALEAVVTEKTKLVMLNSPNNPTGYVMSMASMQAAAEVCRDHDLYLLSDEIYEHILYDGHTHVSPATLPDMAERTFIVNGFSKAYAMTGWRLAWIWGPPDAIRNGRSYMTNSVTSAASFTMAAGVAALNGPQECVSEMTAAYARRRAFLLDALDELEGVEAFAPQGAFYLFMRFPHTPRNSLELANFLLDEVHMATTPGSAFGEAGEQHIRISFAAADDQLHGFVDRLARLAPDF</sequence>
<dbReference type="InterPro" id="IPR015422">
    <property type="entry name" value="PyrdxlP-dep_Trfase_small"/>
</dbReference>
<evidence type="ECO:0000256" key="1">
    <source>
        <dbReference type="ARBA" id="ARBA00001933"/>
    </source>
</evidence>
<dbReference type="GO" id="GO:0006520">
    <property type="term" value="P:amino acid metabolic process"/>
    <property type="evidence" value="ECO:0007669"/>
    <property type="project" value="InterPro"/>
</dbReference>
<evidence type="ECO:0000256" key="4">
    <source>
        <dbReference type="ARBA" id="ARBA00022679"/>
    </source>
</evidence>
<comment type="cofactor">
    <cofactor evidence="1 6">
        <name>pyridoxal 5'-phosphate</name>
        <dbReference type="ChEBI" id="CHEBI:597326"/>
    </cofactor>
</comment>
<dbReference type="EMBL" id="VXPY01000076">
    <property type="protein sequence ID" value="MYD90749.1"/>
    <property type="molecule type" value="Genomic_DNA"/>
</dbReference>
<reference evidence="8" key="1">
    <citation type="submission" date="2019-09" db="EMBL/GenBank/DDBJ databases">
        <title>Characterisation of the sponge microbiome using genome-centric metagenomics.</title>
        <authorList>
            <person name="Engelberts J.P."/>
            <person name="Robbins S.J."/>
            <person name="De Goeij J.M."/>
            <person name="Aranda M."/>
            <person name="Bell S.C."/>
            <person name="Webster N.S."/>
        </authorList>
    </citation>
    <scope>NUCLEOTIDE SEQUENCE</scope>
    <source>
        <strain evidence="8">SB0662_bin_9</strain>
    </source>
</reference>
<dbReference type="AlphaFoldDB" id="A0A6B1DSS3"/>
<dbReference type="Pfam" id="PF00155">
    <property type="entry name" value="Aminotran_1_2"/>
    <property type="match status" value="1"/>
</dbReference>
<dbReference type="InterPro" id="IPR015421">
    <property type="entry name" value="PyrdxlP-dep_Trfase_major"/>
</dbReference>
<dbReference type="GO" id="GO:0008483">
    <property type="term" value="F:transaminase activity"/>
    <property type="evidence" value="ECO:0007669"/>
    <property type="project" value="UniProtKB-KW"/>
</dbReference>
<feature type="domain" description="Aminotransferase class I/classII large" evidence="7">
    <location>
        <begin position="14"/>
        <end position="357"/>
    </location>
</feature>
<gene>
    <name evidence="8" type="ORF">F4Y08_10510</name>
</gene>
<evidence type="ECO:0000256" key="3">
    <source>
        <dbReference type="ARBA" id="ARBA00022576"/>
    </source>
</evidence>
<dbReference type="EC" id="2.6.1.-" evidence="6"/>
<dbReference type="PANTHER" id="PTHR46383">
    <property type="entry name" value="ASPARTATE AMINOTRANSFERASE"/>
    <property type="match status" value="1"/>
</dbReference>
<dbReference type="Gene3D" id="3.40.640.10">
    <property type="entry name" value="Type I PLP-dependent aspartate aminotransferase-like (Major domain)"/>
    <property type="match status" value="1"/>
</dbReference>
<dbReference type="SUPFAM" id="SSF53383">
    <property type="entry name" value="PLP-dependent transferases"/>
    <property type="match status" value="1"/>
</dbReference>
<evidence type="ECO:0000313" key="8">
    <source>
        <dbReference type="EMBL" id="MYD90749.1"/>
    </source>
</evidence>
<evidence type="ECO:0000256" key="6">
    <source>
        <dbReference type="RuleBase" id="RU000481"/>
    </source>
</evidence>
<accession>A0A6B1DSS3</accession>
<dbReference type="InterPro" id="IPR015424">
    <property type="entry name" value="PyrdxlP-dep_Trfase"/>
</dbReference>
<comment type="similarity">
    <text evidence="2 6">Belongs to the class-I pyridoxal-phosphate-dependent aminotransferase family.</text>
</comment>